<keyword evidence="3" id="KW-1185">Reference proteome</keyword>
<organism evidence="2 3">
    <name type="scientific">Mus spicilegus</name>
    <name type="common">Mound-building mouse</name>
    <dbReference type="NCBI Taxonomy" id="10103"/>
    <lineage>
        <taxon>Eukaryota</taxon>
        <taxon>Metazoa</taxon>
        <taxon>Chordata</taxon>
        <taxon>Craniata</taxon>
        <taxon>Vertebrata</taxon>
        <taxon>Euteleostomi</taxon>
        <taxon>Mammalia</taxon>
        <taxon>Eutheria</taxon>
        <taxon>Euarchontoglires</taxon>
        <taxon>Glires</taxon>
        <taxon>Rodentia</taxon>
        <taxon>Myomorpha</taxon>
        <taxon>Muroidea</taxon>
        <taxon>Muridae</taxon>
        <taxon>Murinae</taxon>
        <taxon>Mus</taxon>
        <taxon>Mus</taxon>
    </lineage>
</organism>
<dbReference type="GeneTree" id="ENSGT00900000143316"/>
<accession>A0A8C6IHC6</accession>
<reference evidence="2" key="1">
    <citation type="submission" date="2025-08" db="UniProtKB">
        <authorList>
            <consortium name="Ensembl"/>
        </authorList>
    </citation>
    <scope>IDENTIFICATION</scope>
</reference>
<proteinExistence type="predicted"/>
<reference evidence="2" key="2">
    <citation type="submission" date="2025-09" db="UniProtKB">
        <authorList>
            <consortium name="Ensembl"/>
        </authorList>
    </citation>
    <scope>IDENTIFICATION</scope>
</reference>
<protein>
    <submittedName>
        <fullName evidence="2">Uncharacterized protein</fullName>
    </submittedName>
</protein>
<name>A0A8C6IHC6_MUSSI</name>
<evidence type="ECO:0000256" key="1">
    <source>
        <dbReference type="SAM" id="MobiDB-lite"/>
    </source>
</evidence>
<dbReference type="AlphaFoldDB" id="A0A8C6IHC6"/>
<dbReference type="Ensembl" id="ENSMSIT00000045857.1">
    <property type="protein sequence ID" value="ENSMSIP00000036392.1"/>
    <property type="gene ID" value="ENSMSIG00000030301.1"/>
</dbReference>
<evidence type="ECO:0000313" key="2">
    <source>
        <dbReference type="Ensembl" id="ENSMSIP00000036392.1"/>
    </source>
</evidence>
<evidence type="ECO:0000313" key="3">
    <source>
        <dbReference type="Proteomes" id="UP000694415"/>
    </source>
</evidence>
<dbReference type="Proteomes" id="UP000694415">
    <property type="component" value="Unplaced"/>
</dbReference>
<feature type="region of interest" description="Disordered" evidence="1">
    <location>
        <begin position="50"/>
        <end position="69"/>
    </location>
</feature>
<sequence length="69" mass="7547">MILKHSKVETLNAGRGYEQCCHHFNCGLGQIFVLSKDLFTRGVNRENPVAGLRSSHETEATADGSSTLL</sequence>